<proteinExistence type="predicted"/>
<feature type="transmembrane region" description="Helical" evidence="1">
    <location>
        <begin position="6"/>
        <end position="26"/>
    </location>
</feature>
<sequence length="310" mass="33823">MKGKILPIMVIGIILYLIPWAVTLCIRKNIPEEKGETFDSGIRVYLSNGDQVNSMDLDEYLVGVVAAQIPGDSPLEALKAQSVIARTYAMNTIGERKSVEATELSLPYYSDGVLRSEYGENYSAYHGAICQAVNGTTEEILTYEGSAVIPVFFKCGSGKTRDAGEVWGSSIPYLVSVDSAWDTDCETCPQEIVMDVEKCIDLLKGGFKDFQASPETFKDTVQILERDGSGYVTRIQMGNCEFTGEEARTALNLPSSNFEVRAKSKTITFNVTGIGHGVGLSQWGACAMAQEGQGYEQILSWYFPGTAIDT</sequence>
<evidence type="ECO:0000256" key="1">
    <source>
        <dbReference type="SAM" id="Phobius"/>
    </source>
</evidence>
<gene>
    <name evidence="3" type="ORF">HNP82_000466</name>
</gene>
<dbReference type="InterPro" id="IPR013693">
    <property type="entry name" value="SpoIID/LytB_N"/>
</dbReference>
<keyword evidence="1" id="KW-0472">Membrane</keyword>
<dbReference type="InterPro" id="IPR013486">
    <property type="entry name" value="SpoIID/LytB"/>
</dbReference>
<keyword evidence="1" id="KW-1133">Transmembrane helix</keyword>
<dbReference type="EMBL" id="JACHFW010000001">
    <property type="protein sequence ID" value="MBB5263372.1"/>
    <property type="molecule type" value="Genomic_DNA"/>
</dbReference>
<keyword evidence="4" id="KW-1185">Reference proteome</keyword>
<dbReference type="GO" id="GO:0030435">
    <property type="term" value="P:sporulation resulting in formation of a cellular spore"/>
    <property type="evidence" value="ECO:0007669"/>
    <property type="project" value="InterPro"/>
</dbReference>
<protein>
    <submittedName>
        <fullName evidence="3">Stage II sporulation protein D</fullName>
    </submittedName>
</protein>
<comment type="caution">
    <text evidence="3">The sequence shown here is derived from an EMBL/GenBank/DDBJ whole genome shotgun (WGS) entry which is preliminary data.</text>
</comment>
<name>A0A7W8H7W7_9FIRM</name>
<dbReference type="NCBIfam" id="TIGR02669">
    <property type="entry name" value="SpoIID_LytB"/>
    <property type="match status" value="1"/>
</dbReference>
<dbReference type="InterPro" id="IPR014225">
    <property type="entry name" value="Spore_II_D_firmicutes"/>
</dbReference>
<organism evidence="3 4">
    <name type="scientific">Catenibacillus scindens</name>
    <dbReference type="NCBI Taxonomy" id="673271"/>
    <lineage>
        <taxon>Bacteria</taxon>
        <taxon>Bacillati</taxon>
        <taxon>Bacillota</taxon>
        <taxon>Clostridia</taxon>
        <taxon>Lachnospirales</taxon>
        <taxon>Lachnospiraceae</taxon>
        <taxon>Catenibacillus</taxon>
    </lineage>
</organism>
<dbReference type="Proteomes" id="UP000543642">
    <property type="component" value="Unassembled WGS sequence"/>
</dbReference>
<dbReference type="Pfam" id="PF08486">
    <property type="entry name" value="SpoIID"/>
    <property type="match status" value="1"/>
</dbReference>
<feature type="domain" description="Sporulation stage II protein D amidase enhancer LytB N-terminal" evidence="2">
    <location>
        <begin position="50"/>
        <end position="143"/>
    </location>
</feature>
<dbReference type="NCBIfam" id="TIGR02870">
    <property type="entry name" value="spore_II_D"/>
    <property type="match status" value="1"/>
</dbReference>
<evidence type="ECO:0000313" key="4">
    <source>
        <dbReference type="Proteomes" id="UP000543642"/>
    </source>
</evidence>
<accession>A0A7W8H7W7</accession>
<reference evidence="3 4" key="1">
    <citation type="submission" date="2020-08" db="EMBL/GenBank/DDBJ databases">
        <title>Genomic Encyclopedia of Type Strains, Phase IV (KMG-IV): sequencing the most valuable type-strain genomes for metagenomic binning, comparative biology and taxonomic classification.</title>
        <authorList>
            <person name="Goeker M."/>
        </authorList>
    </citation>
    <scope>NUCLEOTIDE SEQUENCE [LARGE SCALE GENOMIC DNA]</scope>
    <source>
        <strain evidence="3 4">DSM 106146</strain>
    </source>
</reference>
<keyword evidence="1" id="KW-0812">Transmembrane</keyword>
<evidence type="ECO:0000259" key="2">
    <source>
        <dbReference type="Pfam" id="PF08486"/>
    </source>
</evidence>
<evidence type="ECO:0000313" key="3">
    <source>
        <dbReference type="EMBL" id="MBB5263372.1"/>
    </source>
</evidence>
<dbReference type="RefSeq" id="WP_183771019.1">
    <property type="nucleotide sequence ID" value="NZ_JACHFW010000001.1"/>
</dbReference>
<dbReference type="AlphaFoldDB" id="A0A7W8H7W7"/>